<evidence type="ECO:0000313" key="3">
    <source>
        <dbReference type="Proteomes" id="UP001151760"/>
    </source>
</evidence>
<feature type="region of interest" description="Disordered" evidence="1">
    <location>
        <begin position="78"/>
        <end position="116"/>
    </location>
</feature>
<feature type="compositionally biased region" description="Basic and acidic residues" evidence="1">
    <location>
        <begin position="83"/>
        <end position="94"/>
    </location>
</feature>
<evidence type="ECO:0000313" key="2">
    <source>
        <dbReference type="EMBL" id="GJS64325.1"/>
    </source>
</evidence>
<dbReference type="Proteomes" id="UP001151760">
    <property type="component" value="Unassembled WGS sequence"/>
</dbReference>
<dbReference type="EMBL" id="BQNB010009495">
    <property type="protein sequence ID" value="GJS64325.1"/>
    <property type="molecule type" value="Genomic_DNA"/>
</dbReference>
<keyword evidence="3" id="KW-1185">Reference proteome</keyword>
<sequence length="358" mass="42389">MARTKYGRIITKDIKNMSIAEYMEYEAEIRRDPYGYAQSYTRSSGLTTLERSKENKHHPDKLKTNAYFPSFPPCFKPAQPLTKDTHEPVEKDPNDVNLYAPNSHHEDEEVSSKEDVDEWLNAEMSKRMTGQDKEEEKDALIDILKIVLFDMLEGLNETMLLGRPFLVTIHAQIDIFRREISLGIDEEKVKFDMNGGICHSRVPVEIFYMESSVKECENFNLLKLKMMYSLMIPLRACYWSKIMKDKMLGGNGMIFADFLKVRYENKNIDDVTCKRQYYEWVAQNYDFNVKSRRATETRDDPYSRRFDVYKQEFDNEIEQLENKYELKAGRKRYALDEVWEKCEKFHDTTKLLNEKGFE</sequence>
<comment type="caution">
    <text evidence="2">The sequence shown here is derived from an EMBL/GenBank/DDBJ whole genome shotgun (WGS) entry which is preliminary data.</text>
</comment>
<gene>
    <name evidence="2" type="ORF">Tco_0678889</name>
</gene>
<accession>A0ABQ4XH12</accession>
<name>A0ABQ4XH12_9ASTR</name>
<reference evidence="2" key="1">
    <citation type="journal article" date="2022" name="Int. J. Mol. Sci.">
        <title>Draft Genome of Tanacetum Coccineum: Genomic Comparison of Closely Related Tanacetum-Family Plants.</title>
        <authorList>
            <person name="Yamashiro T."/>
            <person name="Shiraishi A."/>
            <person name="Nakayama K."/>
            <person name="Satake H."/>
        </authorList>
    </citation>
    <scope>NUCLEOTIDE SEQUENCE</scope>
</reference>
<organism evidence="2 3">
    <name type="scientific">Tanacetum coccineum</name>
    <dbReference type="NCBI Taxonomy" id="301880"/>
    <lineage>
        <taxon>Eukaryota</taxon>
        <taxon>Viridiplantae</taxon>
        <taxon>Streptophyta</taxon>
        <taxon>Embryophyta</taxon>
        <taxon>Tracheophyta</taxon>
        <taxon>Spermatophyta</taxon>
        <taxon>Magnoliopsida</taxon>
        <taxon>eudicotyledons</taxon>
        <taxon>Gunneridae</taxon>
        <taxon>Pentapetalae</taxon>
        <taxon>asterids</taxon>
        <taxon>campanulids</taxon>
        <taxon>Asterales</taxon>
        <taxon>Asteraceae</taxon>
        <taxon>Asteroideae</taxon>
        <taxon>Anthemideae</taxon>
        <taxon>Anthemidinae</taxon>
        <taxon>Tanacetum</taxon>
    </lineage>
</organism>
<protein>
    <submittedName>
        <fullName evidence="2">Uncharacterized protein</fullName>
    </submittedName>
</protein>
<proteinExistence type="predicted"/>
<reference evidence="2" key="2">
    <citation type="submission" date="2022-01" db="EMBL/GenBank/DDBJ databases">
        <authorList>
            <person name="Yamashiro T."/>
            <person name="Shiraishi A."/>
            <person name="Satake H."/>
            <person name="Nakayama K."/>
        </authorList>
    </citation>
    <scope>NUCLEOTIDE SEQUENCE</scope>
</reference>
<feature type="compositionally biased region" description="Basic and acidic residues" evidence="1">
    <location>
        <begin position="103"/>
        <end position="114"/>
    </location>
</feature>
<evidence type="ECO:0000256" key="1">
    <source>
        <dbReference type="SAM" id="MobiDB-lite"/>
    </source>
</evidence>